<dbReference type="OrthoDB" id="3242721at2759"/>
<name>A0A9P6ZML0_9AGAM</name>
<feature type="region of interest" description="Disordered" evidence="1">
    <location>
        <begin position="1"/>
        <end position="51"/>
    </location>
</feature>
<feature type="compositionally biased region" description="Acidic residues" evidence="1">
    <location>
        <begin position="20"/>
        <end position="29"/>
    </location>
</feature>
<evidence type="ECO:0000313" key="2">
    <source>
        <dbReference type="EMBL" id="KAG1772569.1"/>
    </source>
</evidence>
<dbReference type="EMBL" id="JABBWD010000052">
    <property type="protein sequence ID" value="KAG1772569.1"/>
    <property type="molecule type" value="Genomic_DNA"/>
</dbReference>
<comment type="caution">
    <text evidence="2">The sequence shown here is derived from an EMBL/GenBank/DDBJ whole genome shotgun (WGS) entry which is preliminary data.</text>
</comment>
<evidence type="ECO:0000313" key="3">
    <source>
        <dbReference type="Proteomes" id="UP000714275"/>
    </source>
</evidence>
<reference evidence="2" key="1">
    <citation type="journal article" date="2020" name="New Phytol.">
        <title>Comparative genomics reveals dynamic genome evolution in host specialist ectomycorrhizal fungi.</title>
        <authorList>
            <person name="Lofgren L.A."/>
            <person name="Nguyen N.H."/>
            <person name="Vilgalys R."/>
            <person name="Ruytinx J."/>
            <person name="Liao H.L."/>
            <person name="Branco S."/>
            <person name="Kuo A."/>
            <person name="LaButti K."/>
            <person name="Lipzen A."/>
            <person name="Andreopoulos W."/>
            <person name="Pangilinan J."/>
            <person name="Riley R."/>
            <person name="Hundley H."/>
            <person name="Na H."/>
            <person name="Barry K."/>
            <person name="Grigoriev I.V."/>
            <person name="Stajich J.E."/>
            <person name="Kennedy P.G."/>
        </authorList>
    </citation>
    <scope>NUCLEOTIDE SEQUENCE</scope>
    <source>
        <strain evidence="2">DOB743</strain>
    </source>
</reference>
<organism evidence="2 3">
    <name type="scientific">Suillus placidus</name>
    <dbReference type="NCBI Taxonomy" id="48579"/>
    <lineage>
        <taxon>Eukaryota</taxon>
        <taxon>Fungi</taxon>
        <taxon>Dikarya</taxon>
        <taxon>Basidiomycota</taxon>
        <taxon>Agaricomycotina</taxon>
        <taxon>Agaricomycetes</taxon>
        <taxon>Agaricomycetidae</taxon>
        <taxon>Boletales</taxon>
        <taxon>Suillineae</taxon>
        <taxon>Suillaceae</taxon>
        <taxon>Suillus</taxon>
    </lineage>
</organism>
<accession>A0A9P6ZML0</accession>
<keyword evidence="3" id="KW-1185">Reference proteome</keyword>
<dbReference type="AlphaFoldDB" id="A0A9P6ZML0"/>
<gene>
    <name evidence="2" type="ORF">EV702DRAFT_1048542</name>
</gene>
<proteinExistence type="predicted"/>
<sequence>MTVMRREARATAANAAGGKDDDEAIEGSDDVSGGGENDTSGGRKGGEVPPATLQQLPKMLPMLQLAPESEMVPVLRTPSSSSLSHLLEVLGSTPDLQSVLGVVDEFEDEFDRERETEHFISDTLPTALPTKLYRTRCCLYQFRRVDFIHTKGDLSSITLTEENGWVSRARSPQTLHERDGLENLDIQDFDTQRAAPPISRARNPFLRHPSYYLAISGISNFSQSSPPITSALPMSPADVPLSVPTPDELVKLY</sequence>
<dbReference type="Proteomes" id="UP000714275">
    <property type="component" value="Unassembled WGS sequence"/>
</dbReference>
<protein>
    <submittedName>
        <fullName evidence="2">Uncharacterized protein</fullName>
    </submittedName>
</protein>
<evidence type="ECO:0000256" key="1">
    <source>
        <dbReference type="SAM" id="MobiDB-lite"/>
    </source>
</evidence>